<proteinExistence type="inferred from homology"/>
<dbReference type="Proteomes" id="UP000267821">
    <property type="component" value="Unassembled WGS sequence"/>
</dbReference>
<evidence type="ECO:0000313" key="3">
    <source>
        <dbReference type="EMBL" id="RPB18715.1"/>
    </source>
</evidence>
<dbReference type="Gene3D" id="1.20.1440.170">
    <property type="entry name" value="Translation machinery-associated protein 16-like"/>
    <property type="match status" value="1"/>
</dbReference>
<dbReference type="EMBL" id="ML121613">
    <property type="protein sequence ID" value="RPB18715.1"/>
    <property type="molecule type" value="Genomic_DNA"/>
</dbReference>
<protein>
    <recommendedName>
        <fullName evidence="5">Translation machinery-associated protein 16</fullName>
    </recommendedName>
</protein>
<dbReference type="InterPro" id="IPR038356">
    <property type="entry name" value="Tma16_sf"/>
</dbReference>
<dbReference type="FunCoup" id="A0A3N4LLB2">
    <property type="interactions" value="317"/>
</dbReference>
<dbReference type="STRING" id="1051890.A0A3N4LLB2"/>
<feature type="region of interest" description="Disordered" evidence="2">
    <location>
        <begin position="1"/>
        <end position="52"/>
    </location>
</feature>
<name>A0A3N4LLB2_9PEZI</name>
<reference evidence="3 4" key="1">
    <citation type="journal article" date="2018" name="Nat. Ecol. Evol.">
        <title>Pezizomycetes genomes reveal the molecular basis of ectomycorrhizal truffle lifestyle.</title>
        <authorList>
            <person name="Murat C."/>
            <person name="Payen T."/>
            <person name="Noel B."/>
            <person name="Kuo A."/>
            <person name="Morin E."/>
            <person name="Chen J."/>
            <person name="Kohler A."/>
            <person name="Krizsan K."/>
            <person name="Balestrini R."/>
            <person name="Da Silva C."/>
            <person name="Montanini B."/>
            <person name="Hainaut M."/>
            <person name="Levati E."/>
            <person name="Barry K.W."/>
            <person name="Belfiori B."/>
            <person name="Cichocki N."/>
            <person name="Clum A."/>
            <person name="Dockter R.B."/>
            <person name="Fauchery L."/>
            <person name="Guy J."/>
            <person name="Iotti M."/>
            <person name="Le Tacon F."/>
            <person name="Lindquist E.A."/>
            <person name="Lipzen A."/>
            <person name="Malagnac F."/>
            <person name="Mello A."/>
            <person name="Molinier V."/>
            <person name="Miyauchi S."/>
            <person name="Poulain J."/>
            <person name="Riccioni C."/>
            <person name="Rubini A."/>
            <person name="Sitrit Y."/>
            <person name="Splivallo R."/>
            <person name="Traeger S."/>
            <person name="Wang M."/>
            <person name="Zifcakova L."/>
            <person name="Wipf D."/>
            <person name="Zambonelli A."/>
            <person name="Paolocci F."/>
            <person name="Nowrousian M."/>
            <person name="Ottonello S."/>
            <person name="Baldrian P."/>
            <person name="Spatafora J.W."/>
            <person name="Henrissat B."/>
            <person name="Nagy L.G."/>
            <person name="Aury J.M."/>
            <person name="Wincker P."/>
            <person name="Grigoriev I.V."/>
            <person name="Bonfante P."/>
            <person name="Martin F.M."/>
        </authorList>
    </citation>
    <scope>NUCLEOTIDE SEQUENCE [LARGE SCALE GENOMIC DNA]</scope>
    <source>
        <strain evidence="3 4">ATCC MYA-4762</strain>
    </source>
</reference>
<dbReference type="Pfam" id="PF11176">
    <property type="entry name" value="Tma16"/>
    <property type="match status" value="1"/>
</dbReference>
<dbReference type="InParanoid" id="A0A3N4LLB2"/>
<dbReference type="PANTHER" id="PTHR13349">
    <property type="entry name" value="TRANSLATION MACHINERY-ASSOCIATED PROTEIN 16"/>
    <property type="match status" value="1"/>
</dbReference>
<gene>
    <name evidence="3" type="ORF">L211DRAFT_831330</name>
</gene>
<evidence type="ECO:0000256" key="1">
    <source>
        <dbReference type="ARBA" id="ARBA00034127"/>
    </source>
</evidence>
<evidence type="ECO:0000313" key="4">
    <source>
        <dbReference type="Proteomes" id="UP000267821"/>
    </source>
</evidence>
<dbReference type="PANTHER" id="PTHR13349:SF2">
    <property type="entry name" value="TRANSLATION MACHINERY-ASSOCIATED PROTEIN 16"/>
    <property type="match status" value="1"/>
</dbReference>
<keyword evidence="4" id="KW-1185">Reference proteome</keyword>
<evidence type="ECO:0000256" key="2">
    <source>
        <dbReference type="SAM" id="MobiDB-lite"/>
    </source>
</evidence>
<dbReference type="AlphaFoldDB" id="A0A3N4LLB2"/>
<dbReference type="GO" id="GO:0005634">
    <property type="term" value="C:nucleus"/>
    <property type="evidence" value="ECO:0007669"/>
    <property type="project" value="TreeGrafter"/>
</dbReference>
<comment type="similarity">
    <text evidence="1">Belongs to the TMA16 family.</text>
</comment>
<dbReference type="OrthoDB" id="270284at2759"/>
<dbReference type="InterPro" id="IPR021346">
    <property type="entry name" value="Tma16"/>
</dbReference>
<organism evidence="3 4">
    <name type="scientific">Terfezia boudieri ATCC MYA-4762</name>
    <dbReference type="NCBI Taxonomy" id="1051890"/>
    <lineage>
        <taxon>Eukaryota</taxon>
        <taxon>Fungi</taxon>
        <taxon>Dikarya</taxon>
        <taxon>Ascomycota</taxon>
        <taxon>Pezizomycotina</taxon>
        <taxon>Pezizomycetes</taxon>
        <taxon>Pezizales</taxon>
        <taxon>Pezizaceae</taxon>
        <taxon>Terfezia</taxon>
    </lineage>
</organism>
<accession>A0A3N4LLB2</accession>
<sequence length="167" mass="19843">MSKALSKVTKAVKDKREHKGDFVHPGSRDHKRLNRAAIREQRLRQTQAKRKNARDGEFNRLYFFQDAVKERQLPVFTELEIHELIASFIHRDDDERERLRKERRLGRPPTAKENLLKLRLEKEEGEYRTGFHIPDLSDAENAQRFTTWDGTHGSLPLIKFTRIEKKE</sequence>
<evidence type="ECO:0008006" key="5">
    <source>
        <dbReference type="Google" id="ProtNLM"/>
    </source>
</evidence>
<feature type="compositionally biased region" description="Basic and acidic residues" evidence="2">
    <location>
        <begin position="11"/>
        <end position="28"/>
    </location>
</feature>